<feature type="compositionally biased region" description="Polar residues" evidence="1">
    <location>
        <begin position="122"/>
        <end position="132"/>
    </location>
</feature>
<feature type="compositionally biased region" description="Acidic residues" evidence="1">
    <location>
        <begin position="441"/>
        <end position="450"/>
    </location>
</feature>
<gene>
    <name evidence="2" type="ORF">T440DRAFT_361566</name>
</gene>
<keyword evidence="3" id="KW-1185">Reference proteome</keyword>
<feature type="region of interest" description="Disordered" evidence="1">
    <location>
        <begin position="109"/>
        <end position="158"/>
    </location>
</feature>
<dbReference type="EMBL" id="MU006310">
    <property type="protein sequence ID" value="KAF2849647.1"/>
    <property type="molecule type" value="Genomic_DNA"/>
</dbReference>
<sequence>SRQEVQDMLDRAQWRIRQIYENRPVLCRTLQDSFREALERCNDRYIDFNKVIDDELSMEIFFLAEYNTNRLTDGQWEVNAEEEALGPIPNDPASLPLHSEVVPEDLNREFPNIPQGPRAATVSPSSARTTPAVTAPFPKAKGKATKGRGKAAKGKDKAADVKGKEGYDKFGDAPSMLLPFPNGNITLAEICAFLPQSIKSWDLIDRLIWNGVVTVTLVTMINNMRTMPRGKVISSTIYRMMKGPMDQRAKTDPAYKNWTVGRHQNITKPSSYDENSVSVAGFRPPNSYRGSTTVPNIPFRDLANGVKQWPSGDDALDLTRCVRYCVDNSEEEWVYPDEFEDLLTHLDDFGPATVRPEHTDAESVNRNTKPTALNSAKETYKRKRDDRGRLIEKDQAIQSTDDQGTANEDVASDGEEDIETTANPKPKPNSKKRRREPTPSSDEDTSDEETPSPKRKRTAAKPRVKNSGRQPPSKKNP</sequence>
<feature type="region of interest" description="Disordered" evidence="1">
    <location>
        <begin position="353"/>
        <end position="477"/>
    </location>
</feature>
<name>A0A6A7B4P0_9PLEO</name>
<feature type="compositionally biased region" description="Polar residues" evidence="1">
    <location>
        <begin position="396"/>
        <end position="406"/>
    </location>
</feature>
<protein>
    <submittedName>
        <fullName evidence="2">Uncharacterized protein</fullName>
    </submittedName>
</protein>
<organism evidence="2 3">
    <name type="scientific">Plenodomus tracheiphilus IPT5</name>
    <dbReference type="NCBI Taxonomy" id="1408161"/>
    <lineage>
        <taxon>Eukaryota</taxon>
        <taxon>Fungi</taxon>
        <taxon>Dikarya</taxon>
        <taxon>Ascomycota</taxon>
        <taxon>Pezizomycotina</taxon>
        <taxon>Dothideomycetes</taxon>
        <taxon>Pleosporomycetidae</taxon>
        <taxon>Pleosporales</taxon>
        <taxon>Pleosporineae</taxon>
        <taxon>Leptosphaeriaceae</taxon>
        <taxon>Plenodomus</taxon>
    </lineage>
</organism>
<feature type="compositionally biased region" description="Polar residues" evidence="1">
    <location>
        <begin position="364"/>
        <end position="377"/>
    </location>
</feature>
<dbReference type="Proteomes" id="UP000799423">
    <property type="component" value="Unassembled WGS sequence"/>
</dbReference>
<feature type="compositionally biased region" description="Basic residues" evidence="1">
    <location>
        <begin position="453"/>
        <end position="466"/>
    </location>
</feature>
<feature type="non-terminal residue" evidence="2">
    <location>
        <position position="477"/>
    </location>
</feature>
<feature type="compositionally biased region" description="Polar residues" evidence="1">
    <location>
        <begin position="467"/>
        <end position="477"/>
    </location>
</feature>
<reference evidence="2" key="1">
    <citation type="submission" date="2020-01" db="EMBL/GenBank/DDBJ databases">
        <authorList>
            <consortium name="DOE Joint Genome Institute"/>
            <person name="Haridas S."/>
            <person name="Albert R."/>
            <person name="Binder M."/>
            <person name="Bloem J."/>
            <person name="Labutti K."/>
            <person name="Salamov A."/>
            <person name="Andreopoulos B."/>
            <person name="Baker S.E."/>
            <person name="Barry K."/>
            <person name="Bills G."/>
            <person name="Bluhm B.H."/>
            <person name="Cannon C."/>
            <person name="Castanera R."/>
            <person name="Culley D.E."/>
            <person name="Daum C."/>
            <person name="Ezra D."/>
            <person name="Gonzalez J.B."/>
            <person name="Henrissat B."/>
            <person name="Kuo A."/>
            <person name="Liang C."/>
            <person name="Lipzen A."/>
            <person name="Lutzoni F."/>
            <person name="Magnuson J."/>
            <person name="Mondo S."/>
            <person name="Nolan M."/>
            <person name="Ohm R."/>
            <person name="Pangilinan J."/>
            <person name="Park H.-J."/>
            <person name="Ramirez L."/>
            <person name="Alfaro M."/>
            <person name="Sun H."/>
            <person name="Tritt A."/>
            <person name="Yoshinaga Y."/>
            <person name="Zwiers L.-H."/>
            <person name="Turgeon B.G."/>
            <person name="Goodwin S.B."/>
            <person name="Spatafora J.W."/>
            <person name="Crous P.W."/>
            <person name="Grigoriev I.V."/>
        </authorList>
    </citation>
    <scope>NUCLEOTIDE SEQUENCE</scope>
    <source>
        <strain evidence="2">IPT5</strain>
    </source>
</reference>
<feature type="compositionally biased region" description="Acidic residues" evidence="1">
    <location>
        <begin position="410"/>
        <end position="419"/>
    </location>
</feature>
<evidence type="ECO:0000313" key="3">
    <source>
        <dbReference type="Proteomes" id="UP000799423"/>
    </source>
</evidence>
<feature type="non-terminal residue" evidence="2">
    <location>
        <position position="1"/>
    </location>
</feature>
<proteinExistence type="predicted"/>
<dbReference type="OrthoDB" id="3785351at2759"/>
<accession>A0A6A7B4P0</accession>
<evidence type="ECO:0000313" key="2">
    <source>
        <dbReference type="EMBL" id="KAF2849647.1"/>
    </source>
</evidence>
<dbReference type="AlphaFoldDB" id="A0A6A7B4P0"/>
<feature type="compositionally biased region" description="Basic and acidic residues" evidence="1">
    <location>
        <begin position="383"/>
        <end position="395"/>
    </location>
</feature>
<feature type="compositionally biased region" description="Basic residues" evidence="1">
    <location>
        <begin position="140"/>
        <end position="152"/>
    </location>
</feature>
<evidence type="ECO:0000256" key="1">
    <source>
        <dbReference type="SAM" id="MobiDB-lite"/>
    </source>
</evidence>